<dbReference type="SUPFAM" id="SSF53649">
    <property type="entry name" value="Alkaline phosphatase-like"/>
    <property type="match status" value="1"/>
</dbReference>
<evidence type="ECO:0000256" key="4">
    <source>
        <dbReference type="ARBA" id="ARBA00022837"/>
    </source>
</evidence>
<keyword evidence="3 8" id="KW-0378">Hydrolase</keyword>
<sequence length="522" mass="56635" precursor="true">MILSMNNPWQAIFLPLLVILASVGNAVADRTQPNVVIIYGDDVGYADVGVNGATKIATPNIDALAAQSLNFTDGHCSASTCTPSRFSLLTGVHAFRQGVRIAPPNASLLISTEAFTLPRLFEQAGYETGIVGKWHLGLGEKGQGPKWNGELKPGPLELGFDSAFLLPTTNDRVPCVYVDGHRVVNLDSNDPIHVGGKANDVNKPGSTQYPTAKKDAFYSSIVNGIGRIGYMSGGKSALWDDYTMADVFAEKAVEFIAENSDKPFFLFFSSQDIHIPNAPNPRFQGSTNLGARGDAMVQLDWTVGAIIAELDKQGLTDNTIVIFTSDNGPTHHDDTCESTKEVRRYSPKSGDGHDASGIWRGGKYEIYEGGTRVPLMIRWPHQIEPSTSAAMVNQIDFIASFAELLNVDLAPHQASDSRNTLASFLGEDRRGLAFMLEESLGAALRVGDWKYIPGSVSIRPEGFFPVEDCLYNLSDDPSEQNNVVAQHPERATAMAAQLKKLVNSKGIRNQEIEKESVFSGLQ</sequence>
<evidence type="ECO:0000256" key="3">
    <source>
        <dbReference type="ARBA" id="ARBA00022801"/>
    </source>
</evidence>
<evidence type="ECO:0000313" key="8">
    <source>
        <dbReference type="EMBL" id="QDS98482.1"/>
    </source>
</evidence>
<dbReference type="PANTHER" id="PTHR42693:SF53">
    <property type="entry name" value="ENDO-4-O-SULFATASE"/>
    <property type="match status" value="1"/>
</dbReference>
<evidence type="ECO:0000313" key="9">
    <source>
        <dbReference type="Proteomes" id="UP000319852"/>
    </source>
</evidence>
<dbReference type="Pfam" id="PF00884">
    <property type="entry name" value="Sulfatase"/>
    <property type="match status" value="1"/>
</dbReference>
<evidence type="ECO:0000256" key="1">
    <source>
        <dbReference type="ARBA" id="ARBA00008779"/>
    </source>
</evidence>
<keyword evidence="6" id="KW-0732">Signal</keyword>
<keyword evidence="4" id="KW-0106">Calcium</keyword>
<dbReference type="PROSITE" id="PS00523">
    <property type="entry name" value="SULFATASE_1"/>
    <property type="match status" value="1"/>
</dbReference>
<protein>
    <submittedName>
        <fullName evidence="8">Arylsulfatase</fullName>
        <ecNumber evidence="8">3.1.6.1</ecNumber>
    </submittedName>
</protein>
<dbReference type="CDD" id="cd16143">
    <property type="entry name" value="ARS_like"/>
    <property type="match status" value="1"/>
</dbReference>
<accession>A0A517MUE9</accession>
<dbReference type="InterPro" id="IPR017850">
    <property type="entry name" value="Alkaline_phosphatase_core_sf"/>
</dbReference>
<dbReference type="Gene3D" id="3.30.1120.10">
    <property type="match status" value="1"/>
</dbReference>
<dbReference type="InterPro" id="IPR000917">
    <property type="entry name" value="Sulfatase_N"/>
</dbReference>
<dbReference type="GO" id="GO:0004065">
    <property type="term" value="F:arylsulfatase activity"/>
    <property type="evidence" value="ECO:0007669"/>
    <property type="project" value="UniProtKB-EC"/>
</dbReference>
<dbReference type="Gene3D" id="3.40.720.10">
    <property type="entry name" value="Alkaline Phosphatase, subunit A"/>
    <property type="match status" value="1"/>
</dbReference>
<dbReference type="OrthoDB" id="9783154at2"/>
<feature type="region of interest" description="Disordered" evidence="5">
    <location>
        <begin position="331"/>
        <end position="351"/>
    </location>
</feature>
<dbReference type="KEGG" id="amob:HG15A2_17620"/>
<dbReference type="AlphaFoldDB" id="A0A517MUE9"/>
<evidence type="ECO:0000256" key="5">
    <source>
        <dbReference type="SAM" id="MobiDB-lite"/>
    </source>
</evidence>
<feature type="signal peptide" evidence="6">
    <location>
        <begin position="1"/>
        <end position="28"/>
    </location>
</feature>
<dbReference type="InterPro" id="IPR024607">
    <property type="entry name" value="Sulfatase_CS"/>
</dbReference>
<dbReference type="PROSITE" id="PS00149">
    <property type="entry name" value="SULFATASE_2"/>
    <property type="match status" value="1"/>
</dbReference>
<feature type="chain" id="PRO_5022196208" evidence="6">
    <location>
        <begin position="29"/>
        <end position="522"/>
    </location>
</feature>
<feature type="domain" description="Sulfatase N-terminal" evidence="7">
    <location>
        <begin position="33"/>
        <end position="407"/>
    </location>
</feature>
<dbReference type="Proteomes" id="UP000319852">
    <property type="component" value="Chromosome"/>
</dbReference>
<reference evidence="8 9" key="1">
    <citation type="submission" date="2019-02" db="EMBL/GenBank/DDBJ databases">
        <title>Deep-cultivation of Planctomycetes and their phenomic and genomic characterization uncovers novel biology.</title>
        <authorList>
            <person name="Wiegand S."/>
            <person name="Jogler M."/>
            <person name="Boedeker C."/>
            <person name="Pinto D."/>
            <person name="Vollmers J."/>
            <person name="Rivas-Marin E."/>
            <person name="Kohn T."/>
            <person name="Peeters S.H."/>
            <person name="Heuer A."/>
            <person name="Rast P."/>
            <person name="Oberbeckmann S."/>
            <person name="Bunk B."/>
            <person name="Jeske O."/>
            <person name="Meyerdierks A."/>
            <person name="Storesund J.E."/>
            <person name="Kallscheuer N."/>
            <person name="Luecker S."/>
            <person name="Lage O.M."/>
            <person name="Pohl T."/>
            <person name="Merkel B.J."/>
            <person name="Hornburger P."/>
            <person name="Mueller R.-W."/>
            <person name="Bruemmer F."/>
            <person name="Labrenz M."/>
            <person name="Spormann A.M."/>
            <person name="Op den Camp H."/>
            <person name="Overmann J."/>
            <person name="Amann R."/>
            <person name="Jetten M.S.M."/>
            <person name="Mascher T."/>
            <person name="Medema M.H."/>
            <person name="Devos D.P."/>
            <person name="Kaster A.-K."/>
            <person name="Ovreas L."/>
            <person name="Rohde M."/>
            <person name="Galperin M.Y."/>
            <person name="Jogler C."/>
        </authorList>
    </citation>
    <scope>NUCLEOTIDE SEQUENCE [LARGE SCALE GENOMIC DNA]</scope>
    <source>
        <strain evidence="8 9">HG15A2</strain>
    </source>
</reference>
<dbReference type="PANTHER" id="PTHR42693">
    <property type="entry name" value="ARYLSULFATASE FAMILY MEMBER"/>
    <property type="match status" value="1"/>
</dbReference>
<keyword evidence="9" id="KW-1185">Reference proteome</keyword>
<evidence type="ECO:0000259" key="7">
    <source>
        <dbReference type="Pfam" id="PF00884"/>
    </source>
</evidence>
<evidence type="ECO:0000256" key="2">
    <source>
        <dbReference type="ARBA" id="ARBA00022723"/>
    </source>
</evidence>
<dbReference type="EMBL" id="CP036263">
    <property type="protein sequence ID" value="QDS98482.1"/>
    <property type="molecule type" value="Genomic_DNA"/>
</dbReference>
<organism evidence="8 9">
    <name type="scientific">Adhaeretor mobilis</name>
    <dbReference type="NCBI Taxonomy" id="1930276"/>
    <lineage>
        <taxon>Bacteria</taxon>
        <taxon>Pseudomonadati</taxon>
        <taxon>Planctomycetota</taxon>
        <taxon>Planctomycetia</taxon>
        <taxon>Pirellulales</taxon>
        <taxon>Lacipirellulaceae</taxon>
        <taxon>Adhaeretor</taxon>
    </lineage>
</organism>
<proteinExistence type="inferred from homology"/>
<dbReference type="GO" id="GO:0046872">
    <property type="term" value="F:metal ion binding"/>
    <property type="evidence" value="ECO:0007669"/>
    <property type="project" value="UniProtKB-KW"/>
</dbReference>
<dbReference type="EC" id="3.1.6.1" evidence="8"/>
<keyword evidence="2" id="KW-0479">Metal-binding</keyword>
<dbReference type="InterPro" id="IPR050738">
    <property type="entry name" value="Sulfatase"/>
</dbReference>
<name>A0A517MUE9_9BACT</name>
<gene>
    <name evidence="8" type="primary">atsA_9</name>
    <name evidence="8" type="ORF">HG15A2_17620</name>
</gene>
<evidence type="ECO:0000256" key="6">
    <source>
        <dbReference type="SAM" id="SignalP"/>
    </source>
</evidence>
<comment type="similarity">
    <text evidence="1">Belongs to the sulfatase family.</text>
</comment>